<proteinExistence type="inferred from homology"/>
<dbReference type="PANTHER" id="PTHR11060:SF0">
    <property type="entry name" value="PROTEIN MEMO1"/>
    <property type="match status" value="1"/>
</dbReference>
<dbReference type="PANTHER" id="PTHR11060">
    <property type="entry name" value="PROTEIN MEMO1"/>
    <property type="match status" value="1"/>
</dbReference>
<comment type="similarity">
    <text evidence="1 2">Belongs to the MEMO1 family.</text>
</comment>
<sequence length="272" mass="28149">MRVRPPAVAGRFYPGDREELRELVDRLLGGVRRPLPPVRPAALVAPHAGYRYSGAVAATAYAQLRDAVPRVVLLGPAHRWPLDGMAVPAVDALATPLGAVAVDDDARTAAAALPGVAVDDRPHDGEHSLETQLPFLQRVLGPDLTVLPVLVGRAQPASVAAVLTALDGALAVVSTDLSHHLDERSARERDRRTADAVLARDAGAVGPEDACGAAPLRGLLSHAAERSLAVELLALATSADTGAGRDRVVGYGAFLLHDAAGTGPAPSAAQKR</sequence>
<evidence type="ECO:0000256" key="2">
    <source>
        <dbReference type="HAMAP-Rule" id="MF_00055"/>
    </source>
</evidence>
<dbReference type="NCBIfam" id="TIGR04336">
    <property type="entry name" value="AmmeMemoSam_B"/>
    <property type="match status" value="1"/>
</dbReference>
<dbReference type="Pfam" id="PF01875">
    <property type="entry name" value="Memo"/>
    <property type="match status" value="1"/>
</dbReference>
<evidence type="ECO:0000313" key="4">
    <source>
        <dbReference type="Proteomes" id="UP000198921"/>
    </source>
</evidence>
<dbReference type="InterPro" id="IPR002737">
    <property type="entry name" value="MEMO1_fam"/>
</dbReference>
<dbReference type="HAMAP" id="MF_00055">
    <property type="entry name" value="MEMO1"/>
    <property type="match status" value="1"/>
</dbReference>
<dbReference type="RefSeq" id="WP_211517241.1">
    <property type="nucleotide sequence ID" value="NZ_FNOT01000019.1"/>
</dbReference>
<dbReference type="Proteomes" id="UP000198921">
    <property type="component" value="Unassembled WGS sequence"/>
</dbReference>
<accession>A0A1H3Q311</accession>
<protein>
    <recommendedName>
        <fullName evidence="2">MEMO1 family protein SAMN05660209_04600</fullName>
    </recommendedName>
</protein>
<evidence type="ECO:0000256" key="1">
    <source>
        <dbReference type="ARBA" id="ARBA00006315"/>
    </source>
</evidence>
<dbReference type="EMBL" id="FNOT01000019">
    <property type="protein sequence ID" value="SDZ07777.1"/>
    <property type="molecule type" value="Genomic_DNA"/>
</dbReference>
<gene>
    <name evidence="3" type="ORF">SAMN05660209_04600</name>
</gene>
<keyword evidence="4" id="KW-1185">Reference proteome</keyword>
<dbReference type="CDD" id="cd07361">
    <property type="entry name" value="MEMO_like"/>
    <property type="match status" value="1"/>
</dbReference>
<reference evidence="4" key="1">
    <citation type="submission" date="2016-10" db="EMBL/GenBank/DDBJ databases">
        <authorList>
            <person name="Varghese N."/>
            <person name="Submissions S."/>
        </authorList>
    </citation>
    <scope>NUCLEOTIDE SEQUENCE [LARGE SCALE GENOMIC DNA]</scope>
    <source>
        <strain evidence="4">DSM 45422</strain>
    </source>
</reference>
<organism evidence="3 4">
    <name type="scientific">Geodermatophilus africanus</name>
    <dbReference type="NCBI Taxonomy" id="1137993"/>
    <lineage>
        <taxon>Bacteria</taxon>
        <taxon>Bacillati</taxon>
        <taxon>Actinomycetota</taxon>
        <taxon>Actinomycetes</taxon>
        <taxon>Geodermatophilales</taxon>
        <taxon>Geodermatophilaceae</taxon>
        <taxon>Geodermatophilus</taxon>
    </lineage>
</organism>
<dbReference type="Gene3D" id="3.40.830.10">
    <property type="entry name" value="LigB-like"/>
    <property type="match status" value="1"/>
</dbReference>
<evidence type="ECO:0000313" key="3">
    <source>
        <dbReference type="EMBL" id="SDZ07777.1"/>
    </source>
</evidence>
<dbReference type="AlphaFoldDB" id="A0A1H3Q311"/>
<name>A0A1H3Q311_9ACTN</name>
<dbReference type="STRING" id="1137993.SAMN05660209_04600"/>